<protein>
    <recommendedName>
        <fullName evidence="6">Pentatricopeptide repeat-containing protein</fullName>
    </recommendedName>
</protein>
<proteinExistence type="inferred from homology"/>
<dbReference type="NCBIfam" id="TIGR00756">
    <property type="entry name" value="PPR"/>
    <property type="match status" value="1"/>
</dbReference>
<dbReference type="PANTHER" id="PTHR46598">
    <property type="entry name" value="BNAC05G43320D PROTEIN"/>
    <property type="match status" value="1"/>
</dbReference>
<dbReference type="InterPro" id="IPR011990">
    <property type="entry name" value="TPR-like_helical_dom_sf"/>
</dbReference>
<evidence type="ECO:0008006" key="6">
    <source>
        <dbReference type="Google" id="ProtNLM"/>
    </source>
</evidence>
<evidence type="ECO:0000256" key="4">
    <source>
        <dbReference type="PROSITE-ProRule" id="PRU00708"/>
    </source>
</evidence>
<dbReference type="InterPro" id="IPR002885">
    <property type="entry name" value="PPR_rpt"/>
</dbReference>
<evidence type="ECO:0000256" key="2">
    <source>
        <dbReference type="ARBA" id="ARBA00022737"/>
    </source>
</evidence>
<dbReference type="Gene3D" id="1.25.40.10">
    <property type="entry name" value="Tetratricopeptide repeat domain"/>
    <property type="match status" value="1"/>
</dbReference>
<dbReference type="PROSITE" id="PS51375">
    <property type="entry name" value="PPR"/>
    <property type="match status" value="1"/>
</dbReference>
<organism evidence="5">
    <name type="scientific">Arundo donax</name>
    <name type="common">Giant reed</name>
    <name type="synonym">Donax arundinaceus</name>
    <dbReference type="NCBI Taxonomy" id="35708"/>
    <lineage>
        <taxon>Eukaryota</taxon>
        <taxon>Viridiplantae</taxon>
        <taxon>Streptophyta</taxon>
        <taxon>Embryophyta</taxon>
        <taxon>Tracheophyta</taxon>
        <taxon>Spermatophyta</taxon>
        <taxon>Magnoliopsida</taxon>
        <taxon>Liliopsida</taxon>
        <taxon>Poales</taxon>
        <taxon>Poaceae</taxon>
        <taxon>PACMAD clade</taxon>
        <taxon>Arundinoideae</taxon>
        <taxon>Arundineae</taxon>
        <taxon>Arundo</taxon>
    </lineage>
</organism>
<evidence type="ECO:0000256" key="1">
    <source>
        <dbReference type="ARBA" id="ARBA00007626"/>
    </source>
</evidence>
<keyword evidence="3" id="KW-0809">Transit peptide</keyword>
<comment type="similarity">
    <text evidence="1">Belongs to the PPR family. P subfamily.</text>
</comment>
<sequence length="192" mass="22673">MREARLPELRTSYLTIMTGLTENNRPGLMASFLDSVVDDPRIEIATHDWNSIIHAFCKVGRLEDAKRTYRRMVFLRFEPNNQTYLSLINGYVSAEKYFNVLILWTEVRRKGADFNHELIDAFLYALVKGGFFDMAMQVIEKAQEFKIFVDKWRHKQAFMETHKKLKVAKLRKRNFRKMEALIAFKNWAGLNT</sequence>
<dbReference type="PANTHER" id="PTHR46598:SF2">
    <property type="entry name" value="OS01G0788900 PROTEIN"/>
    <property type="match status" value="1"/>
</dbReference>
<evidence type="ECO:0000256" key="3">
    <source>
        <dbReference type="ARBA" id="ARBA00022946"/>
    </source>
</evidence>
<feature type="repeat" description="PPR" evidence="4">
    <location>
        <begin position="45"/>
        <end position="79"/>
    </location>
</feature>
<dbReference type="AlphaFoldDB" id="A0A0A9E216"/>
<name>A0A0A9E216_ARUDO</name>
<dbReference type="Pfam" id="PF13041">
    <property type="entry name" value="PPR_2"/>
    <property type="match status" value="1"/>
</dbReference>
<dbReference type="EMBL" id="GBRH01207868">
    <property type="protein sequence ID" value="JAD90027.1"/>
    <property type="molecule type" value="Transcribed_RNA"/>
</dbReference>
<keyword evidence="2" id="KW-0677">Repeat</keyword>
<reference evidence="5" key="2">
    <citation type="journal article" date="2015" name="Data Brief">
        <title>Shoot transcriptome of the giant reed, Arundo donax.</title>
        <authorList>
            <person name="Barrero R.A."/>
            <person name="Guerrero F.D."/>
            <person name="Moolhuijzen P."/>
            <person name="Goolsby J.A."/>
            <person name="Tidwell J."/>
            <person name="Bellgard S.E."/>
            <person name="Bellgard M.I."/>
        </authorList>
    </citation>
    <scope>NUCLEOTIDE SEQUENCE</scope>
    <source>
        <tissue evidence="5">Shoot tissue taken approximately 20 cm above the soil surface</tissue>
    </source>
</reference>
<reference evidence="5" key="1">
    <citation type="submission" date="2014-09" db="EMBL/GenBank/DDBJ databases">
        <authorList>
            <person name="Magalhaes I.L.F."/>
            <person name="Oliveira U."/>
            <person name="Santos F.R."/>
            <person name="Vidigal T.H.D.A."/>
            <person name="Brescovit A.D."/>
            <person name="Santos A.J."/>
        </authorList>
    </citation>
    <scope>NUCLEOTIDE SEQUENCE</scope>
    <source>
        <tissue evidence="5">Shoot tissue taken approximately 20 cm above the soil surface</tissue>
    </source>
</reference>
<evidence type="ECO:0000313" key="5">
    <source>
        <dbReference type="EMBL" id="JAD90027.1"/>
    </source>
</evidence>
<accession>A0A0A9E216</accession>